<feature type="domain" description="CCHC-type" evidence="3">
    <location>
        <begin position="140"/>
        <end position="156"/>
    </location>
</feature>
<dbReference type="PANTHER" id="PTHR42648:SF28">
    <property type="entry name" value="TRANSPOSON-ENCODED PROTEIN WITH RIBONUCLEASE H-LIKE AND RETROVIRUS ZINC FINGER-LIKE DOMAINS"/>
    <property type="match status" value="1"/>
</dbReference>
<evidence type="ECO:0000313" key="5">
    <source>
        <dbReference type="Proteomes" id="UP001458880"/>
    </source>
</evidence>
<dbReference type="Pfam" id="PF14223">
    <property type="entry name" value="Retrotran_gag_2"/>
    <property type="match status" value="1"/>
</dbReference>
<comment type="caution">
    <text evidence="4">The sequence shown here is derived from an EMBL/GenBank/DDBJ whole genome shotgun (WGS) entry which is preliminary data.</text>
</comment>
<dbReference type="InterPro" id="IPR039537">
    <property type="entry name" value="Retrotran_Ty1/copia-like"/>
</dbReference>
<dbReference type="InterPro" id="IPR054722">
    <property type="entry name" value="PolX-like_BBD"/>
</dbReference>
<keyword evidence="2" id="KW-0862">Zinc</keyword>
<evidence type="ECO:0000256" key="2">
    <source>
        <dbReference type="PROSITE-ProRule" id="PRU00047"/>
    </source>
</evidence>
<dbReference type="AlphaFoldDB" id="A0AAW1HW37"/>
<dbReference type="GO" id="GO:0003676">
    <property type="term" value="F:nucleic acid binding"/>
    <property type="evidence" value="ECO:0007669"/>
    <property type="project" value="InterPro"/>
</dbReference>
<dbReference type="InterPro" id="IPR036875">
    <property type="entry name" value="Znf_CCHC_sf"/>
</dbReference>
<dbReference type="Pfam" id="PF22936">
    <property type="entry name" value="Pol_BBD"/>
    <property type="match status" value="1"/>
</dbReference>
<evidence type="ECO:0000256" key="1">
    <source>
        <dbReference type="ARBA" id="ARBA00022670"/>
    </source>
</evidence>
<dbReference type="Proteomes" id="UP001458880">
    <property type="component" value="Unassembled WGS sequence"/>
</dbReference>
<dbReference type="PANTHER" id="PTHR42648">
    <property type="entry name" value="TRANSPOSASE, PUTATIVE-RELATED"/>
    <property type="match status" value="1"/>
</dbReference>
<dbReference type="PROSITE" id="PS50158">
    <property type="entry name" value="ZF_CCHC"/>
    <property type="match status" value="1"/>
</dbReference>
<dbReference type="SUPFAM" id="SSF57756">
    <property type="entry name" value="Retrovirus zinc finger-like domains"/>
    <property type="match status" value="1"/>
</dbReference>
<dbReference type="GO" id="GO:0006508">
    <property type="term" value="P:proteolysis"/>
    <property type="evidence" value="ECO:0007669"/>
    <property type="project" value="UniProtKB-KW"/>
</dbReference>
<organism evidence="4 5">
    <name type="scientific">Popillia japonica</name>
    <name type="common">Japanese beetle</name>
    <dbReference type="NCBI Taxonomy" id="7064"/>
    <lineage>
        <taxon>Eukaryota</taxon>
        <taxon>Metazoa</taxon>
        <taxon>Ecdysozoa</taxon>
        <taxon>Arthropoda</taxon>
        <taxon>Hexapoda</taxon>
        <taxon>Insecta</taxon>
        <taxon>Pterygota</taxon>
        <taxon>Neoptera</taxon>
        <taxon>Endopterygota</taxon>
        <taxon>Coleoptera</taxon>
        <taxon>Polyphaga</taxon>
        <taxon>Scarabaeiformia</taxon>
        <taxon>Scarabaeidae</taxon>
        <taxon>Rutelinae</taxon>
        <taxon>Popillia</taxon>
    </lineage>
</organism>
<dbReference type="InterPro" id="IPR001878">
    <property type="entry name" value="Znf_CCHC"/>
</dbReference>
<protein>
    <recommendedName>
        <fullName evidence="3">CCHC-type domain-containing protein</fullName>
    </recommendedName>
</protein>
<keyword evidence="2" id="KW-0479">Metal-binding</keyword>
<keyword evidence="2" id="KW-0863">Zinc-finger</keyword>
<dbReference type="GO" id="GO:0008270">
    <property type="term" value="F:zinc ion binding"/>
    <property type="evidence" value="ECO:0007669"/>
    <property type="project" value="UniProtKB-KW"/>
</dbReference>
<accession>A0AAW1HW37</accession>
<keyword evidence="1" id="KW-0378">Hydrolase</keyword>
<proteinExistence type="predicted"/>
<keyword evidence="5" id="KW-1185">Reference proteome</keyword>
<keyword evidence="1" id="KW-0645">Protease</keyword>
<dbReference type="EMBL" id="JASPKY010000874">
    <property type="protein sequence ID" value="KAK9680740.1"/>
    <property type="molecule type" value="Genomic_DNA"/>
</dbReference>
<evidence type="ECO:0000259" key="3">
    <source>
        <dbReference type="PROSITE" id="PS50158"/>
    </source>
</evidence>
<sequence length="433" mass="49115">MIKTKNTAKEIMVALSNTYKKKGISTQVQLQLFLTEFERTIFELRSARGKMDDSEIVSQLLSSMPESYQAVTTAIDIMFCQDETKVTVDFVKSKLLMEESRQAKLDTETNTKDAVFTGYKKKWNRKGDRKERKQNTFPFKCHGCGVVGHKKYECPKMQKSNFKANVAENVEEEEEEIAFLTAPENSVSITEEFTEVKFIIDSGATNHLVNRNTGAFLRNKKDIKCAISVAKKGEVLEATVQGNLEVILVNGKNACMKNVWMCDGLMHNLLSVRKLEEKGFKIVFQNKEALIIRNEEIVLKGKLCGNLYVLSLRISHNDDDTAYVTTENMLLHRRMGHSSYYPAPGVCEVCLQGKQARQPFRSIEDERKAKRILEVVSSDVCGPISPPTHDGKSYYVSFIDIKFKGTAKRPFIGRDSRDVTPHINTERLPLPLT</sequence>
<dbReference type="GO" id="GO:0008233">
    <property type="term" value="F:peptidase activity"/>
    <property type="evidence" value="ECO:0007669"/>
    <property type="project" value="UniProtKB-KW"/>
</dbReference>
<reference evidence="4 5" key="1">
    <citation type="journal article" date="2024" name="BMC Genomics">
        <title>De novo assembly and annotation of Popillia japonica's genome with initial clues to its potential as an invasive pest.</title>
        <authorList>
            <person name="Cucini C."/>
            <person name="Boschi S."/>
            <person name="Funari R."/>
            <person name="Cardaioli E."/>
            <person name="Iannotti N."/>
            <person name="Marturano G."/>
            <person name="Paoli F."/>
            <person name="Bruttini M."/>
            <person name="Carapelli A."/>
            <person name="Frati F."/>
            <person name="Nardi F."/>
        </authorList>
    </citation>
    <scope>NUCLEOTIDE SEQUENCE [LARGE SCALE GENOMIC DNA]</scope>
    <source>
        <strain evidence="4">DMR45628</strain>
    </source>
</reference>
<gene>
    <name evidence="4" type="ORF">QE152_g38852</name>
</gene>
<name>A0AAW1HW37_POPJA</name>
<evidence type="ECO:0000313" key="4">
    <source>
        <dbReference type="EMBL" id="KAK9680740.1"/>
    </source>
</evidence>